<dbReference type="Gene3D" id="3.40.50.12780">
    <property type="entry name" value="N-terminal domain of ligase-like"/>
    <property type="match status" value="1"/>
</dbReference>
<evidence type="ECO:0000259" key="2">
    <source>
        <dbReference type="Pfam" id="PF13193"/>
    </source>
</evidence>
<dbReference type="PANTHER" id="PTHR43767">
    <property type="entry name" value="LONG-CHAIN-FATTY-ACID--COA LIGASE"/>
    <property type="match status" value="1"/>
</dbReference>
<organism evidence="3">
    <name type="scientific">freshwater metagenome</name>
    <dbReference type="NCBI Taxonomy" id="449393"/>
    <lineage>
        <taxon>unclassified sequences</taxon>
        <taxon>metagenomes</taxon>
        <taxon>ecological metagenomes</taxon>
    </lineage>
</organism>
<name>A0A6J7RCP5_9ZZZZ</name>
<dbReference type="InterPro" id="IPR045851">
    <property type="entry name" value="AMP-bd_C_sf"/>
</dbReference>
<dbReference type="InterPro" id="IPR000873">
    <property type="entry name" value="AMP-dep_synth/lig_dom"/>
</dbReference>
<dbReference type="InterPro" id="IPR025110">
    <property type="entry name" value="AMP-bd_C"/>
</dbReference>
<dbReference type="InterPro" id="IPR050237">
    <property type="entry name" value="ATP-dep_AMP-bd_enzyme"/>
</dbReference>
<dbReference type="InterPro" id="IPR042099">
    <property type="entry name" value="ANL_N_sf"/>
</dbReference>
<dbReference type="AlphaFoldDB" id="A0A6J7RCP5"/>
<evidence type="ECO:0000313" key="3">
    <source>
        <dbReference type="EMBL" id="CAB5026539.1"/>
    </source>
</evidence>
<accession>A0A6J7RCP5</accession>
<dbReference type="EMBL" id="CAFBOZ010000377">
    <property type="protein sequence ID" value="CAB5026539.1"/>
    <property type="molecule type" value="Genomic_DNA"/>
</dbReference>
<sequence>MLGASKYRMFDTLDRTARRSTAASTVAISAGGRDQSFAELRERALRLANGLIALGVRPGTRVGVLMSNRHEWPEALFGITATGGVCVPINVLLRGLEAGHIVDDSDVDVLIVDERGELPLAELPRLPRTIITVGTVEVPAGANVRTYESVIESGAARPTGVLIGVEDPAMTYYTSGTTGRSKGATHSHQGITWNTMSQVHDLSIGSADRYLVVPSLSWAAGFHDVTLALMWTGGTNVLLPTGQVSMEMIIDQIVEHRISHTLLVPVLLRELAASPHLLERLRGSDLRWVLTGAEPVPAALTNELNAELPKCDVVQGYGMSEFPLIAALLRPEEAVEHAGKAGRATSITSLAVETAEGVITDLGEGEILTRSPAGMLCYHGKAEATEEAFRDGWFHTGDTGRLDAEGFLTVTGRKKDMIISGGMNIYPREIEDVIIAQLGIRDVAVVGVPDERWGEVPVVVLLSSSGGSADDVLRVCEEQLSSYKRPKRVLMRDEPFPRTPNGKLLKRELAPWAEAEIRVLTDEA</sequence>
<protein>
    <submittedName>
        <fullName evidence="3">Unannotated protein</fullName>
    </submittedName>
</protein>
<dbReference type="Gene3D" id="3.30.300.30">
    <property type="match status" value="1"/>
</dbReference>
<feature type="domain" description="AMP-dependent synthetase/ligase" evidence="1">
    <location>
        <begin position="24"/>
        <end position="379"/>
    </location>
</feature>
<dbReference type="SUPFAM" id="SSF56801">
    <property type="entry name" value="Acetyl-CoA synthetase-like"/>
    <property type="match status" value="1"/>
</dbReference>
<dbReference type="Pfam" id="PF13193">
    <property type="entry name" value="AMP-binding_C"/>
    <property type="match status" value="1"/>
</dbReference>
<gene>
    <name evidence="3" type="ORF">UFOPK3992_02032</name>
</gene>
<reference evidence="3" key="1">
    <citation type="submission" date="2020-05" db="EMBL/GenBank/DDBJ databases">
        <authorList>
            <person name="Chiriac C."/>
            <person name="Salcher M."/>
            <person name="Ghai R."/>
            <person name="Kavagutti S V."/>
        </authorList>
    </citation>
    <scope>NUCLEOTIDE SEQUENCE</scope>
</reference>
<dbReference type="GO" id="GO:0016878">
    <property type="term" value="F:acid-thiol ligase activity"/>
    <property type="evidence" value="ECO:0007669"/>
    <property type="project" value="UniProtKB-ARBA"/>
</dbReference>
<dbReference type="Pfam" id="PF00501">
    <property type="entry name" value="AMP-binding"/>
    <property type="match status" value="1"/>
</dbReference>
<dbReference type="PANTHER" id="PTHR43767:SF1">
    <property type="entry name" value="NONRIBOSOMAL PEPTIDE SYNTHASE PES1 (EUROFUNG)-RELATED"/>
    <property type="match status" value="1"/>
</dbReference>
<feature type="domain" description="AMP-binding enzyme C-terminal" evidence="2">
    <location>
        <begin position="429"/>
        <end position="503"/>
    </location>
</feature>
<proteinExistence type="predicted"/>
<evidence type="ECO:0000259" key="1">
    <source>
        <dbReference type="Pfam" id="PF00501"/>
    </source>
</evidence>